<reference evidence="2" key="1">
    <citation type="journal article" date="2021" name="IMA Fungus">
        <title>Genomic characterization of three marine fungi, including Emericellopsis atlantica sp. nov. with signatures of a generalist lifestyle and marine biomass degradation.</title>
        <authorList>
            <person name="Hagestad O.C."/>
            <person name="Hou L."/>
            <person name="Andersen J.H."/>
            <person name="Hansen E.H."/>
            <person name="Altermark B."/>
            <person name="Li C."/>
            <person name="Kuhnert E."/>
            <person name="Cox R.J."/>
            <person name="Crous P.W."/>
            <person name="Spatafora J.W."/>
            <person name="Lail K."/>
            <person name="Amirebrahimi M."/>
            <person name="Lipzen A."/>
            <person name="Pangilinan J."/>
            <person name="Andreopoulos W."/>
            <person name="Hayes R.D."/>
            <person name="Ng V."/>
            <person name="Grigoriev I.V."/>
            <person name="Jackson S.A."/>
            <person name="Sutton T.D.S."/>
            <person name="Dobson A.D.W."/>
            <person name="Rama T."/>
        </authorList>
    </citation>
    <scope>NUCLEOTIDE SEQUENCE</scope>
    <source>
        <strain evidence="2">TRa3180A</strain>
    </source>
</reference>
<evidence type="ECO:0000256" key="1">
    <source>
        <dbReference type="SAM" id="MobiDB-lite"/>
    </source>
</evidence>
<feature type="region of interest" description="Disordered" evidence="1">
    <location>
        <begin position="1"/>
        <end position="163"/>
    </location>
</feature>
<comment type="caution">
    <text evidence="2">The sequence shown here is derived from an EMBL/GenBank/DDBJ whole genome shotgun (WGS) entry which is preliminary data.</text>
</comment>
<accession>A0A9P7Z2X5</accession>
<feature type="compositionally biased region" description="Polar residues" evidence="1">
    <location>
        <begin position="84"/>
        <end position="101"/>
    </location>
</feature>
<protein>
    <recommendedName>
        <fullName evidence="4">CCHC-type domain-containing protein</fullName>
    </recommendedName>
</protein>
<sequence>MMSPKRKGKHNNEDGPSKQNRQDENKTAEVERGNASEQNSKPEPTAGDWPDLTFNNCANGRSTSGPQGQISSPWTDSPWRKISASGTPSGPSLALPTQTISVEEHTSTPTPSKKSTLPESAEKSSQLTPTVNRAVRTIPSPQSPGRLTHNASPSNLNRELSPIPTDIFEPTHSYAAELMRRHFPDLHQYLAPSIEDKNQASRGIDKGEENMKHTKKVVDKEKVINAPAETQGMASIKSAKEDTPATDADLLTVKDTTSVQVDRSTVDAVNEATPADGENLATVGSKNKGILGGSIDILDIESNKEDYAANEAIVATVESKKDGIPADEQDIKTAGSKDEGTSGDEADLATFESKDDGTLAATEFEGFGALADREHLTIVDPETTGKVAGVSSTELEDHVEIRPRSHRASTTSGSGRRHFYPRREPASEPFHAPGKTPIMSHSMQTPPRPVHGAPHAKSSPVTVYTPHAGQISSPCHTETMSNLTFGATPGHSKHQHTRTLSNQVYDASSLTLAVCDDAAKMFEHINNKCKEVHTLKQELGNSHREINMLREELAYERYVRRDLEQRSNAQEKQLRMGHEFAQGVQALQHIQDNKEEVLIRENNALREDNKSLREYLVSLSHGPDASTMAVLDQTKPSAGSWELNSAQRNPRIEDIVAGSMNSAYGSEATQNVPCYRCGQMGHMSDCR</sequence>
<feature type="compositionally biased region" description="Polar residues" evidence="1">
    <location>
        <begin position="53"/>
        <end position="75"/>
    </location>
</feature>
<feature type="region of interest" description="Disordered" evidence="1">
    <location>
        <begin position="324"/>
        <end position="344"/>
    </location>
</feature>
<dbReference type="AlphaFoldDB" id="A0A9P7Z2X5"/>
<evidence type="ECO:0008006" key="4">
    <source>
        <dbReference type="Google" id="ProtNLM"/>
    </source>
</evidence>
<organism evidence="2 3">
    <name type="scientific">Calycina marina</name>
    <dbReference type="NCBI Taxonomy" id="1763456"/>
    <lineage>
        <taxon>Eukaryota</taxon>
        <taxon>Fungi</taxon>
        <taxon>Dikarya</taxon>
        <taxon>Ascomycota</taxon>
        <taxon>Pezizomycotina</taxon>
        <taxon>Leotiomycetes</taxon>
        <taxon>Helotiales</taxon>
        <taxon>Pezizellaceae</taxon>
        <taxon>Calycina</taxon>
    </lineage>
</organism>
<feature type="compositionally biased region" description="Basic and acidic residues" evidence="1">
    <location>
        <begin position="324"/>
        <end position="340"/>
    </location>
</feature>
<feature type="compositionally biased region" description="Basic and acidic residues" evidence="1">
    <location>
        <begin position="10"/>
        <end position="34"/>
    </location>
</feature>
<proteinExistence type="predicted"/>
<keyword evidence="3" id="KW-1185">Reference proteome</keyword>
<dbReference type="Proteomes" id="UP000887226">
    <property type="component" value="Unassembled WGS sequence"/>
</dbReference>
<evidence type="ECO:0000313" key="3">
    <source>
        <dbReference type="Proteomes" id="UP000887226"/>
    </source>
</evidence>
<name>A0A9P7Z2X5_9HELO</name>
<gene>
    <name evidence="2" type="ORF">BJ878DRAFT_84010</name>
</gene>
<evidence type="ECO:0000313" key="2">
    <source>
        <dbReference type="EMBL" id="KAG9244142.1"/>
    </source>
</evidence>
<feature type="region of interest" description="Disordered" evidence="1">
    <location>
        <begin position="389"/>
        <end position="431"/>
    </location>
</feature>
<dbReference type="EMBL" id="MU253926">
    <property type="protein sequence ID" value="KAG9244142.1"/>
    <property type="molecule type" value="Genomic_DNA"/>
</dbReference>
<feature type="compositionally biased region" description="Polar residues" evidence="1">
    <location>
        <begin position="139"/>
        <end position="158"/>
    </location>
</feature>